<dbReference type="Gene3D" id="3.10.310.10">
    <property type="entry name" value="Diaminopimelate Epimerase, Chain A, domain 1"/>
    <property type="match status" value="2"/>
</dbReference>
<feature type="active site" evidence="1">
    <location>
        <position position="50"/>
    </location>
</feature>
<evidence type="ECO:0000313" key="2">
    <source>
        <dbReference type="EMBL" id="SDI53148.1"/>
    </source>
</evidence>
<evidence type="ECO:0000313" key="3">
    <source>
        <dbReference type="Proteomes" id="UP000183263"/>
    </source>
</evidence>
<dbReference type="AlphaFoldDB" id="A0A1G8LBQ3"/>
<dbReference type="PIRSF" id="PIRSF016184">
    <property type="entry name" value="PhzC_PhzF"/>
    <property type="match status" value="1"/>
</dbReference>
<proteinExistence type="predicted"/>
<organism evidence="2 3">
    <name type="scientific">Rhodococcus triatomae</name>
    <dbReference type="NCBI Taxonomy" id="300028"/>
    <lineage>
        <taxon>Bacteria</taxon>
        <taxon>Bacillati</taxon>
        <taxon>Actinomycetota</taxon>
        <taxon>Actinomycetes</taxon>
        <taxon>Mycobacteriales</taxon>
        <taxon>Nocardiaceae</taxon>
        <taxon>Rhodococcus</taxon>
    </lineage>
</organism>
<evidence type="ECO:0000256" key="1">
    <source>
        <dbReference type="PIRSR" id="PIRSR016184-1"/>
    </source>
</evidence>
<dbReference type="SUPFAM" id="SSF54506">
    <property type="entry name" value="Diaminopimelate epimerase-like"/>
    <property type="match status" value="1"/>
</dbReference>
<dbReference type="PANTHER" id="PTHR13774">
    <property type="entry name" value="PHENAZINE BIOSYNTHESIS PROTEIN"/>
    <property type="match status" value="1"/>
</dbReference>
<dbReference type="PANTHER" id="PTHR13774:SF32">
    <property type="entry name" value="ANTISENSE-ENHANCING SEQUENCE 1"/>
    <property type="match status" value="1"/>
</dbReference>
<sequence>MVSVKAFPFSQVDVFAEAPGIGNPVAVVHDADELTTQQMQAFANWTNLSETTFLLRPTIDEADYRLRIFTPHSELPFAGHPTLGSAHAWLQNLSETPDRSGIVQECGAGLVEIRRTRDGELAFAAPELRRSGPVDAPVLDQAITSLGVDRARVLGANWIVNGPQWLGVRLDSADTVLSLRPDFAAMGQLEVAVIGAYPPGGPVDFEVRAFAPGDGVPEDPVTGSANAGLAQWLIGEGLVPAAGYRAQQGTVLGRRGRIGISSDDAGVVWVSGSARTVIDGHVRP</sequence>
<accession>A0A1G8LBQ3</accession>
<dbReference type="InterPro" id="IPR003719">
    <property type="entry name" value="Phenazine_PhzF-like"/>
</dbReference>
<dbReference type="GO" id="GO:0005737">
    <property type="term" value="C:cytoplasm"/>
    <property type="evidence" value="ECO:0007669"/>
    <property type="project" value="TreeGrafter"/>
</dbReference>
<reference evidence="2 3" key="1">
    <citation type="submission" date="2016-10" db="EMBL/GenBank/DDBJ databases">
        <authorList>
            <person name="de Groot N.N."/>
        </authorList>
    </citation>
    <scope>NUCLEOTIDE SEQUENCE [LARGE SCALE GENOMIC DNA]</scope>
    <source>
        <strain evidence="2 3">DSM 44892</strain>
    </source>
</reference>
<dbReference type="Proteomes" id="UP000183263">
    <property type="component" value="Unassembled WGS sequence"/>
</dbReference>
<protein>
    <submittedName>
        <fullName evidence="2">Phenazine biosynthesis protein PhzF family</fullName>
    </submittedName>
</protein>
<dbReference type="RefSeq" id="WP_246442248.1">
    <property type="nucleotide sequence ID" value="NZ_CP048813.1"/>
</dbReference>
<dbReference type="Pfam" id="PF02567">
    <property type="entry name" value="PhzC-PhzF"/>
    <property type="match status" value="1"/>
</dbReference>
<dbReference type="NCBIfam" id="TIGR00654">
    <property type="entry name" value="PhzF_family"/>
    <property type="match status" value="1"/>
</dbReference>
<keyword evidence="3" id="KW-1185">Reference proteome</keyword>
<dbReference type="GO" id="GO:0016853">
    <property type="term" value="F:isomerase activity"/>
    <property type="evidence" value="ECO:0007669"/>
    <property type="project" value="TreeGrafter"/>
</dbReference>
<dbReference type="EMBL" id="FNDN01000008">
    <property type="protein sequence ID" value="SDI53148.1"/>
    <property type="molecule type" value="Genomic_DNA"/>
</dbReference>
<gene>
    <name evidence="2" type="ORF">SAMN05444695_108121</name>
</gene>
<name>A0A1G8LBQ3_9NOCA</name>